<dbReference type="PANTHER" id="PTHR34460:SF2">
    <property type="entry name" value="OS04G0405500 PROTEIN"/>
    <property type="match status" value="1"/>
</dbReference>
<dbReference type="EMBL" id="GDJX01025165">
    <property type="protein sequence ID" value="JAT42771.1"/>
    <property type="molecule type" value="Transcribed_RNA"/>
</dbReference>
<evidence type="ECO:0000313" key="2">
    <source>
        <dbReference type="EMBL" id="JAT42771.1"/>
    </source>
</evidence>
<protein>
    <submittedName>
        <fullName evidence="2">Uncharacterized protein</fullName>
    </submittedName>
</protein>
<feature type="region of interest" description="Disordered" evidence="1">
    <location>
        <begin position="265"/>
        <end position="296"/>
    </location>
</feature>
<feature type="compositionally biased region" description="Low complexity" evidence="1">
    <location>
        <begin position="83"/>
        <end position="97"/>
    </location>
</feature>
<feature type="region of interest" description="Disordered" evidence="1">
    <location>
        <begin position="324"/>
        <end position="381"/>
    </location>
</feature>
<feature type="compositionally biased region" description="Low complexity" evidence="1">
    <location>
        <begin position="346"/>
        <end position="357"/>
    </location>
</feature>
<feature type="compositionally biased region" description="Low complexity" evidence="1">
    <location>
        <begin position="164"/>
        <end position="208"/>
    </location>
</feature>
<gene>
    <name evidence="2" type="ORF">g.53096</name>
</gene>
<evidence type="ECO:0000256" key="1">
    <source>
        <dbReference type="SAM" id="MobiDB-lite"/>
    </source>
</evidence>
<feature type="compositionally biased region" description="Basic and acidic residues" evidence="1">
    <location>
        <begin position="331"/>
        <end position="344"/>
    </location>
</feature>
<feature type="region of interest" description="Disordered" evidence="1">
    <location>
        <begin position="83"/>
        <end position="248"/>
    </location>
</feature>
<accession>A0A1D1XKD3</accession>
<feature type="compositionally biased region" description="Low complexity" evidence="1">
    <location>
        <begin position="106"/>
        <end position="120"/>
    </location>
</feature>
<dbReference type="AlphaFoldDB" id="A0A1D1XKD3"/>
<reference evidence="2" key="1">
    <citation type="submission" date="2015-07" db="EMBL/GenBank/DDBJ databases">
        <title>Transcriptome Assembly of Anthurium amnicola.</title>
        <authorList>
            <person name="Suzuki J."/>
        </authorList>
    </citation>
    <scope>NUCLEOTIDE SEQUENCE</scope>
</reference>
<organism evidence="2">
    <name type="scientific">Anthurium amnicola</name>
    <dbReference type="NCBI Taxonomy" id="1678845"/>
    <lineage>
        <taxon>Eukaryota</taxon>
        <taxon>Viridiplantae</taxon>
        <taxon>Streptophyta</taxon>
        <taxon>Embryophyta</taxon>
        <taxon>Tracheophyta</taxon>
        <taxon>Spermatophyta</taxon>
        <taxon>Magnoliopsida</taxon>
        <taxon>Liliopsida</taxon>
        <taxon>Araceae</taxon>
        <taxon>Pothoideae</taxon>
        <taxon>Potheae</taxon>
        <taxon>Anthurium</taxon>
    </lineage>
</organism>
<name>A0A1D1XKD3_9ARAE</name>
<proteinExistence type="predicted"/>
<feature type="compositionally biased region" description="Low complexity" evidence="1">
    <location>
        <begin position="364"/>
        <end position="375"/>
    </location>
</feature>
<sequence>MGDKGFVLPAVAAVGVDDDDGVGDGMLCAEHPLYSQRSNPGGICALCLQEKLGRLVSSSSSFHSKPPSSHTFFYPSALAPAAPPYSSDSPSSPPSSSLRPGVAEPGAAATGAYGRAAGMGRPNSTLSSHDPGRHRSSSANRASGGRGRMIPFLYTTHGRKKKASGSSSSSSDATGTSGAAGTRKVMSSTTSCSSLSAMSTTTSSSSGSGNNNPVFKRSKSVATRPTGGFPDPYRATGAITEDPEKLDSPRKKSFWSFLYLYSHQQQDLHHPSSSHRSTTTAKRRGAGGSGSSSSTIATTSAIATPYIRDIKLLPQPPQLPAITTASVTSSKPHEDAKTPRRDHPPAAAAMASNVTAARGEAADDSPGSGSQASSSFGRKVARSRSVGCGSRSFSGDFLERISTGFGDCTLRRVESQREAKHSVSASGGKIMVHHRGSGEDQELPPPTRVRCGGIFGGFYSSSSSSYWLPDDLGTGCSGAGGRVPAAAEGGTPHARRGWVWAFASPMRAFRASSSSSTKQATIVSVNGAVTAGAGGGSAAPTSTVAAARPAAAAALLAVNG</sequence>
<dbReference type="PANTHER" id="PTHR34460">
    <property type="entry name" value="VITELLOGENIN-LIKE PROTEIN"/>
    <property type="match status" value="1"/>
</dbReference>